<proteinExistence type="predicted"/>
<comment type="caution">
    <text evidence="1">The sequence shown here is derived from an EMBL/GenBank/DDBJ whole genome shotgun (WGS) entry which is preliminary data.</text>
</comment>
<evidence type="ECO:0000313" key="2">
    <source>
        <dbReference type="Proteomes" id="UP000192328"/>
    </source>
</evidence>
<organism evidence="1 2">
    <name type="scientific">Aristaeella lactis</name>
    <dbReference type="NCBI Taxonomy" id="3046383"/>
    <lineage>
        <taxon>Bacteria</taxon>
        <taxon>Bacillati</taxon>
        <taxon>Bacillota</taxon>
        <taxon>Clostridia</taxon>
        <taxon>Eubacteriales</taxon>
        <taxon>Aristaeellaceae</taxon>
        <taxon>Aristaeella</taxon>
    </lineage>
</organism>
<dbReference type="EMBL" id="FWXZ01000003">
    <property type="protein sequence ID" value="SMC67835.1"/>
    <property type="molecule type" value="Genomic_DNA"/>
</dbReference>
<keyword evidence="2" id="KW-1185">Reference proteome</keyword>
<reference evidence="1" key="1">
    <citation type="submission" date="2017-04" db="EMBL/GenBank/DDBJ databases">
        <authorList>
            <person name="Varghese N."/>
            <person name="Submissions S."/>
        </authorList>
    </citation>
    <scope>NUCLEOTIDE SEQUENCE</scope>
    <source>
        <strain evidence="1">WTE2008</strain>
    </source>
</reference>
<protein>
    <submittedName>
        <fullName evidence="1">Uncharacterized protein</fullName>
    </submittedName>
</protein>
<evidence type="ECO:0000313" key="1">
    <source>
        <dbReference type="EMBL" id="SMC67835.1"/>
    </source>
</evidence>
<sequence>MSHGLHRSFLLRLMLLFLCIMTVIPACVSAETALRGYTQEDGYVYVSLGQYPQTADGQVQPVLWRVLAADDEKCILLSEYILFARCMNASLTAYRDEFKGDFSRTDLCTYLNTVFLQDTFTEDEAAMLLPLEGVGKVFLPSVDELKNKSYGLGETLVGSENVKKILANPGLRAWGTEWAIRNNGYDPAEYTDLKKKYEGSSRKEMPLKELRLFEYSNGKGKHSPYWTRDASASDGRQARCTKATGGIGRLEVGRDNLGARPMIYLAQGSYTVTSGTGSMDDPCIIVRKGE</sequence>
<accession>A0AC61PMA1</accession>
<dbReference type="Proteomes" id="UP000192328">
    <property type="component" value="Unassembled WGS sequence"/>
</dbReference>
<gene>
    <name evidence="1" type="ORF">SAMN06297397_1972</name>
</gene>
<name>A0AC61PMA1_9FIRM</name>